<dbReference type="GO" id="GO:0016805">
    <property type="term" value="F:dipeptidase activity"/>
    <property type="evidence" value="ECO:0007669"/>
    <property type="project" value="InterPro"/>
</dbReference>
<dbReference type="PANTHER" id="PTHR12994:SF17">
    <property type="entry name" value="LD30995P"/>
    <property type="match status" value="1"/>
</dbReference>
<dbReference type="STRING" id="226506.SAMN04488519_11152"/>
<protein>
    <submittedName>
        <fullName evidence="1">Dipeptidase</fullName>
    </submittedName>
</protein>
<dbReference type="GO" id="GO:0070004">
    <property type="term" value="F:cysteine-type exopeptidase activity"/>
    <property type="evidence" value="ECO:0007669"/>
    <property type="project" value="InterPro"/>
</dbReference>
<accession>A0A1I5J465</accession>
<dbReference type="InterPro" id="IPR005322">
    <property type="entry name" value="Peptidase_C69"/>
</dbReference>
<gene>
    <name evidence="1" type="ORF">SAMN04488519_11152</name>
</gene>
<dbReference type="PANTHER" id="PTHR12994">
    <property type="entry name" value="SECERNIN"/>
    <property type="match status" value="1"/>
</dbReference>
<dbReference type="GO" id="GO:0006508">
    <property type="term" value="P:proteolysis"/>
    <property type="evidence" value="ECO:0007669"/>
    <property type="project" value="InterPro"/>
</dbReference>
<dbReference type="RefSeq" id="WP_091655311.1">
    <property type="nucleotide sequence ID" value="NZ_FOVW01000011.1"/>
</dbReference>
<evidence type="ECO:0000313" key="1">
    <source>
        <dbReference type="EMBL" id="SFO67410.1"/>
    </source>
</evidence>
<dbReference type="Gene3D" id="3.60.60.10">
    <property type="entry name" value="Penicillin V Acylase, Chain A"/>
    <property type="match status" value="1"/>
</dbReference>
<dbReference type="EMBL" id="FOVW01000011">
    <property type="protein sequence ID" value="SFO67410.1"/>
    <property type="molecule type" value="Genomic_DNA"/>
</dbReference>
<reference evidence="2" key="1">
    <citation type="submission" date="2016-10" db="EMBL/GenBank/DDBJ databases">
        <authorList>
            <person name="Varghese N."/>
            <person name="Submissions S."/>
        </authorList>
    </citation>
    <scope>NUCLEOTIDE SEQUENCE [LARGE SCALE GENOMIC DNA]</scope>
    <source>
        <strain evidence="2">DSM 15282</strain>
    </source>
</reference>
<sequence>MCDTLVALAKATQSGNLIFGKNSDREPQEAQEILWIPAQKPTSQILKCTYLEIPQVSETYECILSKPFQMWGAEMGVNEFNVCIGNEAVFTNVKFDKSNQGLTGMDLLRLALERSKSAEEAREIIISLLQQFGQNACGGYQNKDFYYHNSFLIADLDHAFILETSGKSWAWKKVALTASISNILTIEEDYDQIFIAGESQTFSSWFAQKSGFKSRFSDILFTYFGKGDKRKACTGNFLQENQGAIDIHSVFEILRTHNLPDTKFHPKKANSESICMHATGLTNPSDTTGSMVAELRKEGFSSIWLSGTPHPCLSIYVPFYLGTSKGFLVAPTSNPDKSLWWKAKELHSLIDQHRQSLFFQIREELNTIQNRWIQQDQELLAAKSDKSILNSFSEDCYMEYQAWIADKLSQLSA</sequence>
<keyword evidence="2" id="KW-1185">Reference proteome</keyword>
<name>A0A1I5J465_9BACT</name>
<dbReference type="AlphaFoldDB" id="A0A1I5J465"/>
<proteinExistence type="predicted"/>
<organism evidence="1 2">
    <name type="scientific">Algoriphagus ornithinivorans</name>
    <dbReference type="NCBI Taxonomy" id="226506"/>
    <lineage>
        <taxon>Bacteria</taxon>
        <taxon>Pseudomonadati</taxon>
        <taxon>Bacteroidota</taxon>
        <taxon>Cytophagia</taxon>
        <taxon>Cytophagales</taxon>
        <taxon>Cyclobacteriaceae</taxon>
        <taxon>Algoriphagus</taxon>
    </lineage>
</organism>
<dbReference type="Proteomes" id="UP000199564">
    <property type="component" value="Unassembled WGS sequence"/>
</dbReference>
<evidence type="ECO:0000313" key="2">
    <source>
        <dbReference type="Proteomes" id="UP000199564"/>
    </source>
</evidence>